<dbReference type="Proteomes" id="UP000291020">
    <property type="component" value="Unassembled WGS sequence"/>
</dbReference>
<feature type="region of interest" description="Disordered" evidence="1">
    <location>
        <begin position="66"/>
        <end position="99"/>
    </location>
</feature>
<dbReference type="AlphaFoldDB" id="A0A452GGF1"/>
<feature type="region of interest" description="Disordered" evidence="1">
    <location>
        <begin position="1"/>
        <end position="23"/>
    </location>
</feature>
<reference evidence="2" key="3">
    <citation type="submission" date="2025-09" db="UniProtKB">
        <authorList>
            <consortium name="Ensembl"/>
        </authorList>
    </citation>
    <scope>IDENTIFICATION</scope>
</reference>
<evidence type="ECO:0000256" key="1">
    <source>
        <dbReference type="SAM" id="MobiDB-lite"/>
    </source>
</evidence>
<name>A0A452GGF1_9SAUR</name>
<accession>A0A452GGF1</accession>
<organism evidence="2 3">
    <name type="scientific">Gopherus agassizii</name>
    <name type="common">Agassiz's desert tortoise</name>
    <dbReference type="NCBI Taxonomy" id="38772"/>
    <lineage>
        <taxon>Eukaryota</taxon>
        <taxon>Metazoa</taxon>
        <taxon>Chordata</taxon>
        <taxon>Craniata</taxon>
        <taxon>Vertebrata</taxon>
        <taxon>Euteleostomi</taxon>
        <taxon>Archelosauria</taxon>
        <taxon>Testudinata</taxon>
        <taxon>Testudines</taxon>
        <taxon>Cryptodira</taxon>
        <taxon>Durocryptodira</taxon>
        <taxon>Testudinoidea</taxon>
        <taxon>Testudinidae</taxon>
        <taxon>Gopherus</taxon>
    </lineage>
</organism>
<keyword evidence="3" id="KW-1185">Reference proteome</keyword>
<reference evidence="3" key="1">
    <citation type="journal article" date="2017" name="PLoS ONE">
        <title>The Agassiz's desert tortoise genome provides a resource for the conservation of a threatened species.</title>
        <authorList>
            <person name="Tollis M."/>
            <person name="DeNardo D.F."/>
            <person name="Cornelius J.A."/>
            <person name="Dolby G.A."/>
            <person name="Edwards T."/>
            <person name="Henen B.T."/>
            <person name="Karl A.E."/>
            <person name="Murphy R.W."/>
            <person name="Kusumi K."/>
        </authorList>
    </citation>
    <scope>NUCLEOTIDE SEQUENCE [LARGE SCALE GENOMIC DNA]</scope>
</reference>
<sequence>WVLPPPNSPSPSLAPGPSAPPPRYPSRLATWLLPCPSSSTSKGVGWMVDDSNVEWEKIEVRCRNAQRRGKSGKGEQGWFGSTRSVRAEAQQPSPFPNMV</sequence>
<dbReference type="Ensembl" id="ENSGAGT00000000751.1">
    <property type="protein sequence ID" value="ENSGAGP00000000667.1"/>
    <property type="gene ID" value="ENSGAGG00000000555.1"/>
</dbReference>
<proteinExistence type="predicted"/>
<protein>
    <submittedName>
        <fullName evidence="2">Uncharacterized protein</fullName>
    </submittedName>
</protein>
<evidence type="ECO:0000313" key="2">
    <source>
        <dbReference type="Ensembl" id="ENSGAGP00000000667.1"/>
    </source>
</evidence>
<reference evidence="2" key="2">
    <citation type="submission" date="2025-08" db="UniProtKB">
        <authorList>
            <consortium name="Ensembl"/>
        </authorList>
    </citation>
    <scope>IDENTIFICATION</scope>
</reference>
<evidence type="ECO:0000313" key="3">
    <source>
        <dbReference type="Proteomes" id="UP000291020"/>
    </source>
</evidence>